<comment type="pathway">
    <text evidence="2 9">Carbohydrate degradation; glycolysis; pyruvate from D-glyceraldehyde 3-phosphate: step 3/5.</text>
</comment>
<evidence type="ECO:0000256" key="1">
    <source>
        <dbReference type="ARBA" id="ARBA00000380"/>
    </source>
</evidence>
<dbReference type="EMBL" id="CAKXYY010000023">
    <property type="protein sequence ID" value="CAH2355210.1"/>
    <property type="molecule type" value="Genomic_DNA"/>
</dbReference>
<feature type="active site" description="Tele-phosphohistidine intermediate" evidence="6">
    <location>
        <position position="9"/>
    </location>
</feature>
<evidence type="ECO:0000256" key="6">
    <source>
        <dbReference type="PIRSR" id="PIRSR613078-1"/>
    </source>
</evidence>
<dbReference type="HAMAP" id="MF_01039">
    <property type="entry name" value="PGAM_GpmA"/>
    <property type="match status" value="1"/>
</dbReference>
<comment type="catalytic activity">
    <reaction evidence="1 9">
        <text>(2R)-2-phosphoglycerate = (2R)-3-phosphoglycerate</text>
        <dbReference type="Rhea" id="RHEA:15901"/>
        <dbReference type="ChEBI" id="CHEBI:58272"/>
        <dbReference type="ChEBI" id="CHEBI:58289"/>
        <dbReference type="EC" id="5.4.2.11"/>
    </reaction>
</comment>
<dbReference type="InterPro" id="IPR013078">
    <property type="entry name" value="His_Pase_superF_clade-1"/>
</dbReference>
<evidence type="ECO:0000256" key="7">
    <source>
        <dbReference type="PIRSR" id="PIRSR613078-2"/>
    </source>
</evidence>
<dbReference type="InterPro" id="IPR005952">
    <property type="entry name" value="Phosphogly_mut1"/>
</dbReference>
<proteinExistence type="inferred from homology"/>
<dbReference type="InterPro" id="IPR001345">
    <property type="entry name" value="PG/BPGM_mutase_AS"/>
</dbReference>
<evidence type="ECO:0000313" key="11">
    <source>
        <dbReference type="Proteomes" id="UP000837801"/>
    </source>
</evidence>
<comment type="caution">
    <text evidence="10">The sequence shown here is derived from an EMBL/GenBank/DDBJ whole genome shotgun (WGS) entry which is preliminary data.</text>
</comment>
<dbReference type="GO" id="GO:0004619">
    <property type="term" value="F:phosphoglycerate mutase activity"/>
    <property type="evidence" value="ECO:0007669"/>
    <property type="project" value="UniProtKB-EC"/>
</dbReference>
<feature type="binding site" evidence="7">
    <location>
        <position position="98"/>
    </location>
    <ligand>
        <name>substrate</name>
    </ligand>
</feature>
<feature type="binding site" evidence="7">
    <location>
        <begin position="114"/>
        <end position="115"/>
    </location>
    <ligand>
        <name>substrate</name>
    </ligand>
</feature>
<dbReference type="OrthoDB" id="354304at2759"/>
<keyword evidence="4 9" id="KW-0324">Glycolysis</keyword>
<evidence type="ECO:0000256" key="2">
    <source>
        <dbReference type="ARBA" id="ARBA00004798"/>
    </source>
</evidence>
<dbReference type="Proteomes" id="UP000837801">
    <property type="component" value="Unassembled WGS sequence"/>
</dbReference>
<gene>
    <name evidence="10" type="ORF">CLIB1423_23S00188</name>
</gene>
<evidence type="ECO:0000313" key="10">
    <source>
        <dbReference type="EMBL" id="CAH2355210.1"/>
    </source>
</evidence>
<dbReference type="InterPro" id="IPR029033">
    <property type="entry name" value="His_PPase_superfam"/>
</dbReference>
<dbReference type="SUPFAM" id="SSF53254">
    <property type="entry name" value="Phosphoglycerate mutase-like"/>
    <property type="match status" value="1"/>
</dbReference>
<evidence type="ECO:0000256" key="4">
    <source>
        <dbReference type="ARBA" id="ARBA00023152"/>
    </source>
</evidence>
<dbReference type="EC" id="5.4.2.11" evidence="9"/>
<dbReference type="NCBIfam" id="TIGR01258">
    <property type="entry name" value="pgm_1"/>
    <property type="match status" value="1"/>
</dbReference>
<protein>
    <recommendedName>
        <fullName evidence="9">Phosphoglycerate mutase</fullName>
        <ecNumber evidence="9">5.4.2.11</ecNumber>
    </recommendedName>
</protein>
<dbReference type="SMART" id="SM00855">
    <property type="entry name" value="PGAM"/>
    <property type="match status" value="1"/>
</dbReference>
<keyword evidence="5 9" id="KW-0413">Isomerase</keyword>
<feature type="binding site" evidence="7">
    <location>
        <begin position="87"/>
        <end position="90"/>
    </location>
    <ligand>
        <name>substrate</name>
    </ligand>
</feature>
<accession>A0A9P0W0N1</accession>
<sequence length="253" mass="29431">MVKIIILRHGESEWNHENKFCGWIDIPLSEKGKQEADHAGELILKAKLKPIAMYTSKLTRTNQTGYIILNKLNRLWCDSFKSWKLNERHYGSFQGQDKTKIFQELGKDKYDYIRRDYNGRPPPVVGDDSCIDERYDDGRTSADELPKAESLKNVSERFIPYFKEEIFAKNYKQCLKDEQRAILIVMHGSPVRAFIKHFTNVSEKDISKINIPTGIPIIFELDENMEVIGDYYYLDKEAAERGIKKVSNEGRAK</sequence>
<evidence type="ECO:0000256" key="5">
    <source>
        <dbReference type="ARBA" id="ARBA00023235"/>
    </source>
</evidence>
<keyword evidence="11" id="KW-1185">Reference proteome</keyword>
<comment type="similarity">
    <text evidence="3 9">Belongs to the phosphoglycerate mutase family. BPG-dependent PGAM subfamily.</text>
</comment>
<dbReference type="CDD" id="cd07067">
    <property type="entry name" value="HP_PGM_like"/>
    <property type="match status" value="1"/>
</dbReference>
<feature type="binding site" evidence="7">
    <location>
        <position position="60"/>
    </location>
    <ligand>
        <name>substrate</name>
    </ligand>
</feature>
<dbReference type="PROSITE" id="PS00175">
    <property type="entry name" value="PG_MUTASE"/>
    <property type="match status" value="1"/>
</dbReference>
<feature type="site" description="Transition state stabilizer" evidence="8">
    <location>
        <position position="187"/>
    </location>
</feature>
<organism evidence="10 11">
    <name type="scientific">[Candida] railenensis</name>
    <dbReference type="NCBI Taxonomy" id="45579"/>
    <lineage>
        <taxon>Eukaryota</taxon>
        <taxon>Fungi</taxon>
        <taxon>Dikarya</taxon>
        <taxon>Ascomycota</taxon>
        <taxon>Saccharomycotina</taxon>
        <taxon>Pichiomycetes</taxon>
        <taxon>Debaryomycetaceae</taxon>
        <taxon>Kurtzmaniella</taxon>
    </lineage>
</organism>
<feature type="active site" description="Proton donor/acceptor" evidence="6">
    <location>
        <position position="87"/>
    </location>
</feature>
<dbReference type="GO" id="GO:0006096">
    <property type="term" value="P:glycolytic process"/>
    <property type="evidence" value="ECO:0007669"/>
    <property type="project" value="UniProtKB-KW"/>
</dbReference>
<reference evidence="10" key="1">
    <citation type="submission" date="2022-03" db="EMBL/GenBank/DDBJ databases">
        <authorList>
            <person name="Legras J.-L."/>
            <person name="Devillers H."/>
            <person name="Grondin C."/>
        </authorList>
    </citation>
    <scope>NUCLEOTIDE SEQUENCE</scope>
    <source>
        <strain evidence="10">CLIB 1423</strain>
    </source>
</reference>
<evidence type="ECO:0000256" key="8">
    <source>
        <dbReference type="PIRSR" id="PIRSR613078-3"/>
    </source>
</evidence>
<dbReference type="PIRSF" id="PIRSF000709">
    <property type="entry name" value="6PFK_2-Ptase"/>
    <property type="match status" value="1"/>
</dbReference>
<dbReference type="PANTHER" id="PTHR11931">
    <property type="entry name" value="PHOSPHOGLYCERATE MUTASE"/>
    <property type="match status" value="1"/>
</dbReference>
<name>A0A9P0W0N1_9ASCO</name>
<evidence type="ECO:0000256" key="3">
    <source>
        <dbReference type="ARBA" id="ARBA00006717"/>
    </source>
</evidence>
<dbReference type="Pfam" id="PF00300">
    <property type="entry name" value="His_Phos_1"/>
    <property type="match status" value="2"/>
</dbReference>
<dbReference type="Gene3D" id="3.40.50.1240">
    <property type="entry name" value="Phosphoglycerate mutase-like"/>
    <property type="match status" value="1"/>
</dbReference>
<feature type="binding site" evidence="7">
    <location>
        <begin position="8"/>
        <end position="15"/>
    </location>
    <ligand>
        <name>substrate</name>
    </ligand>
</feature>
<dbReference type="AlphaFoldDB" id="A0A9P0W0N1"/>
<evidence type="ECO:0000256" key="9">
    <source>
        <dbReference type="RuleBase" id="RU004511"/>
    </source>
</evidence>